<accession>A0ABP6Y2F2</accession>
<proteinExistence type="predicted"/>
<evidence type="ECO:0000313" key="3">
    <source>
        <dbReference type="Proteomes" id="UP001500630"/>
    </source>
</evidence>
<dbReference type="EMBL" id="BAABDQ010000016">
    <property type="protein sequence ID" value="GAA3576379.1"/>
    <property type="molecule type" value="Genomic_DNA"/>
</dbReference>
<organism evidence="2 3">
    <name type="scientific">Nonomuraea rosea</name>
    <dbReference type="NCBI Taxonomy" id="638574"/>
    <lineage>
        <taxon>Bacteria</taxon>
        <taxon>Bacillati</taxon>
        <taxon>Actinomycetota</taxon>
        <taxon>Actinomycetes</taxon>
        <taxon>Streptosporangiales</taxon>
        <taxon>Streptosporangiaceae</taxon>
        <taxon>Nonomuraea</taxon>
    </lineage>
</organism>
<evidence type="ECO:0000313" key="2">
    <source>
        <dbReference type="EMBL" id="GAA3576379.1"/>
    </source>
</evidence>
<keyword evidence="1" id="KW-0812">Transmembrane</keyword>
<sequence>MPFLPRRYHRLYAPLNREAQFSAMCDVMELLESARKELTIECRDGAKFDAVDLHGAFNDGRARSVKLSVRTTHYRICVKAGFTPLTIEVTAFGRRPRKLLRAIAKEIRPYALPDDEGRWPMRLWSWFRADVLHGIVAGLVVAGLLTAFGWLVGRLI</sequence>
<feature type="transmembrane region" description="Helical" evidence="1">
    <location>
        <begin position="131"/>
        <end position="152"/>
    </location>
</feature>
<protein>
    <submittedName>
        <fullName evidence="2">Uncharacterized protein</fullName>
    </submittedName>
</protein>
<name>A0ABP6Y2F2_9ACTN</name>
<keyword evidence="1" id="KW-0472">Membrane</keyword>
<comment type="caution">
    <text evidence="2">The sequence shown here is derived from an EMBL/GenBank/DDBJ whole genome shotgun (WGS) entry which is preliminary data.</text>
</comment>
<keyword evidence="3" id="KW-1185">Reference proteome</keyword>
<gene>
    <name evidence="2" type="ORF">GCM10022419_066980</name>
</gene>
<evidence type="ECO:0000256" key="1">
    <source>
        <dbReference type="SAM" id="Phobius"/>
    </source>
</evidence>
<reference evidence="3" key="1">
    <citation type="journal article" date="2019" name="Int. J. Syst. Evol. Microbiol.">
        <title>The Global Catalogue of Microorganisms (GCM) 10K type strain sequencing project: providing services to taxonomists for standard genome sequencing and annotation.</title>
        <authorList>
            <consortium name="The Broad Institute Genomics Platform"/>
            <consortium name="The Broad Institute Genome Sequencing Center for Infectious Disease"/>
            <person name="Wu L."/>
            <person name="Ma J."/>
        </authorList>
    </citation>
    <scope>NUCLEOTIDE SEQUENCE [LARGE SCALE GENOMIC DNA]</scope>
    <source>
        <strain evidence="3">JCM 17326</strain>
    </source>
</reference>
<keyword evidence="1" id="KW-1133">Transmembrane helix</keyword>
<dbReference type="RefSeq" id="WP_345568006.1">
    <property type="nucleotide sequence ID" value="NZ_BAABDQ010000016.1"/>
</dbReference>
<dbReference type="Proteomes" id="UP001500630">
    <property type="component" value="Unassembled WGS sequence"/>
</dbReference>